<dbReference type="GO" id="GO:0004497">
    <property type="term" value="F:monooxygenase activity"/>
    <property type="evidence" value="ECO:0007669"/>
    <property type="project" value="UniProtKB-KW"/>
</dbReference>
<dbReference type="InterPro" id="IPR001128">
    <property type="entry name" value="Cyt_P450"/>
</dbReference>
<dbReference type="Gene3D" id="1.10.630.10">
    <property type="entry name" value="Cytochrome P450"/>
    <property type="match status" value="1"/>
</dbReference>
<evidence type="ECO:0000313" key="9">
    <source>
        <dbReference type="EMBL" id="KXN65529.1"/>
    </source>
</evidence>
<keyword evidence="3 8" id="KW-0349">Heme</keyword>
<dbReference type="CDD" id="cd00302">
    <property type="entry name" value="cytochrome_P450"/>
    <property type="match status" value="1"/>
</dbReference>
<keyword evidence="4 8" id="KW-0479">Metal-binding</keyword>
<dbReference type="GO" id="GO:0020037">
    <property type="term" value="F:heme binding"/>
    <property type="evidence" value="ECO:0007669"/>
    <property type="project" value="InterPro"/>
</dbReference>
<dbReference type="InterPro" id="IPR050476">
    <property type="entry name" value="Insect_CytP450_Detox"/>
</dbReference>
<proteinExistence type="inferred from homology"/>
<evidence type="ECO:0000256" key="5">
    <source>
        <dbReference type="ARBA" id="ARBA00023002"/>
    </source>
</evidence>
<comment type="similarity">
    <text evidence="2">Belongs to the cytochrome P450 family.</text>
</comment>
<keyword evidence="5" id="KW-0560">Oxidoreductase</keyword>
<dbReference type="PRINTS" id="PR00385">
    <property type="entry name" value="P450"/>
</dbReference>
<dbReference type="EMBL" id="KQ964864">
    <property type="protein sequence ID" value="KXN65529.1"/>
    <property type="molecule type" value="Genomic_DNA"/>
</dbReference>
<dbReference type="SUPFAM" id="SSF48264">
    <property type="entry name" value="Cytochrome P450"/>
    <property type="match status" value="1"/>
</dbReference>
<dbReference type="InterPro" id="IPR002401">
    <property type="entry name" value="Cyt_P450_E_grp-I"/>
</dbReference>
<dbReference type="InterPro" id="IPR036396">
    <property type="entry name" value="Cyt_P450_sf"/>
</dbReference>
<name>A0A137NRY1_CONC2</name>
<evidence type="ECO:0000313" key="10">
    <source>
        <dbReference type="Proteomes" id="UP000070444"/>
    </source>
</evidence>
<dbReference type="PANTHER" id="PTHR24292:SF102">
    <property type="entry name" value="CYTOCHROME P450 FAMILY-RELATED"/>
    <property type="match status" value="1"/>
</dbReference>
<dbReference type="STRING" id="796925.A0A137NRY1"/>
<evidence type="ECO:0000256" key="7">
    <source>
        <dbReference type="ARBA" id="ARBA00023033"/>
    </source>
</evidence>
<keyword evidence="10" id="KW-1185">Reference proteome</keyword>
<accession>A0A137NRY1</accession>
<evidence type="ECO:0000256" key="1">
    <source>
        <dbReference type="ARBA" id="ARBA00001971"/>
    </source>
</evidence>
<keyword evidence="6 8" id="KW-0408">Iron</keyword>
<keyword evidence="7" id="KW-0503">Monooxygenase</keyword>
<dbReference type="GO" id="GO:0016705">
    <property type="term" value="F:oxidoreductase activity, acting on paired donors, with incorporation or reduction of molecular oxygen"/>
    <property type="evidence" value="ECO:0007669"/>
    <property type="project" value="InterPro"/>
</dbReference>
<dbReference type="GO" id="GO:0005506">
    <property type="term" value="F:iron ion binding"/>
    <property type="evidence" value="ECO:0007669"/>
    <property type="project" value="InterPro"/>
</dbReference>
<evidence type="ECO:0000256" key="6">
    <source>
        <dbReference type="ARBA" id="ARBA00023004"/>
    </source>
</evidence>
<reference evidence="9 10" key="1">
    <citation type="journal article" date="2015" name="Genome Biol. Evol.">
        <title>Phylogenomic analyses indicate that early fungi evolved digesting cell walls of algal ancestors of land plants.</title>
        <authorList>
            <person name="Chang Y."/>
            <person name="Wang S."/>
            <person name="Sekimoto S."/>
            <person name="Aerts A.L."/>
            <person name="Choi C."/>
            <person name="Clum A."/>
            <person name="LaButti K.M."/>
            <person name="Lindquist E.A."/>
            <person name="Yee Ngan C."/>
            <person name="Ohm R.A."/>
            <person name="Salamov A.A."/>
            <person name="Grigoriev I.V."/>
            <person name="Spatafora J.W."/>
            <person name="Berbee M.L."/>
        </authorList>
    </citation>
    <scope>NUCLEOTIDE SEQUENCE [LARGE SCALE GENOMIC DNA]</scope>
    <source>
        <strain evidence="9 10">NRRL 28638</strain>
    </source>
</reference>
<dbReference type="AlphaFoldDB" id="A0A137NRY1"/>
<feature type="binding site" description="axial binding residue" evidence="8">
    <location>
        <position position="342"/>
    </location>
    <ligand>
        <name>heme</name>
        <dbReference type="ChEBI" id="CHEBI:30413"/>
    </ligand>
    <ligandPart>
        <name>Fe</name>
        <dbReference type="ChEBI" id="CHEBI:18248"/>
    </ligandPart>
</feature>
<evidence type="ECO:0000256" key="2">
    <source>
        <dbReference type="ARBA" id="ARBA00010617"/>
    </source>
</evidence>
<gene>
    <name evidence="9" type="ORF">CONCODRAFT_140971</name>
</gene>
<comment type="cofactor">
    <cofactor evidence="1 8">
        <name>heme</name>
        <dbReference type="ChEBI" id="CHEBI:30413"/>
    </cofactor>
</comment>
<evidence type="ECO:0000256" key="8">
    <source>
        <dbReference type="PIRSR" id="PIRSR602401-1"/>
    </source>
</evidence>
<organism evidence="9 10">
    <name type="scientific">Conidiobolus coronatus (strain ATCC 28846 / CBS 209.66 / NRRL 28638)</name>
    <name type="common">Delacroixia coronata</name>
    <dbReference type="NCBI Taxonomy" id="796925"/>
    <lineage>
        <taxon>Eukaryota</taxon>
        <taxon>Fungi</taxon>
        <taxon>Fungi incertae sedis</taxon>
        <taxon>Zoopagomycota</taxon>
        <taxon>Entomophthoromycotina</taxon>
        <taxon>Entomophthoromycetes</taxon>
        <taxon>Entomophthorales</taxon>
        <taxon>Ancylistaceae</taxon>
        <taxon>Conidiobolus</taxon>
    </lineage>
</organism>
<evidence type="ECO:0000256" key="3">
    <source>
        <dbReference type="ARBA" id="ARBA00022617"/>
    </source>
</evidence>
<evidence type="ECO:0000256" key="4">
    <source>
        <dbReference type="ARBA" id="ARBA00022723"/>
    </source>
</evidence>
<dbReference type="OrthoDB" id="1470350at2759"/>
<dbReference type="OMA" id="TSWACWN"/>
<sequence>MPQYEEFYENSDYTNSDKFIGAESMGALNGHDWKRHRKILLPYFTKPWPIELFSNYCQLVINKWTMKGDNQEILLLDDLQRMTLDCLGKGLFDIEFNASIEPNNRLFHLWNTLNTKSNSPWYETFPILDQLPLFKRPEFDDEILEYDRLIEDFISQRMKLIEKKKADPKDNLLNAMISSYLKGLMSGLELEEIRDNMKLLILAGHDTTAYTLTSILYLLAKNPDIQSKLRSEILNTLNNPEKLTTPTSEQLPQMEYLTLVIKESMRLLTPASEAEREASQEYTLSNGITIPKGTVVSLNLWAIHHNPEFYENPGEFNPERFKLNKNGENQNWQPFLMGQRSCIGMSFSLTEIKVSLILLLQQFEFTLSENNPDFEKVRLNSNFMIFPKDLRLNVKNRLY</sequence>
<protein>
    <submittedName>
        <fullName evidence="9">Cytochrome P450</fullName>
    </submittedName>
</protein>
<dbReference type="Pfam" id="PF00067">
    <property type="entry name" value="p450"/>
    <property type="match status" value="1"/>
</dbReference>
<dbReference type="PANTHER" id="PTHR24292">
    <property type="entry name" value="CYTOCHROME P450"/>
    <property type="match status" value="1"/>
</dbReference>
<dbReference type="PRINTS" id="PR00463">
    <property type="entry name" value="EP450I"/>
</dbReference>
<dbReference type="Proteomes" id="UP000070444">
    <property type="component" value="Unassembled WGS sequence"/>
</dbReference>